<dbReference type="InterPro" id="IPR036291">
    <property type="entry name" value="NAD(P)-bd_dom_sf"/>
</dbReference>
<evidence type="ECO:0000313" key="5">
    <source>
        <dbReference type="Proteomes" id="UP001175226"/>
    </source>
</evidence>
<dbReference type="PANTHER" id="PTHR10366:SF564">
    <property type="entry name" value="STEROL-4-ALPHA-CARBOXYLATE 3-DEHYDROGENASE, DECARBOXYLATING"/>
    <property type="match status" value="1"/>
</dbReference>
<evidence type="ECO:0000256" key="1">
    <source>
        <dbReference type="ARBA" id="ARBA00023002"/>
    </source>
</evidence>
<dbReference type="Proteomes" id="UP001175226">
    <property type="component" value="Unassembled WGS sequence"/>
</dbReference>
<keyword evidence="1" id="KW-0560">Oxidoreductase</keyword>
<dbReference type="AlphaFoldDB" id="A0AA39JGF0"/>
<feature type="domain" description="NAD-dependent epimerase/dehydratase" evidence="3">
    <location>
        <begin position="6"/>
        <end position="251"/>
    </location>
</feature>
<dbReference type="PANTHER" id="PTHR10366">
    <property type="entry name" value="NAD DEPENDENT EPIMERASE/DEHYDRATASE"/>
    <property type="match status" value="1"/>
</dbReference>
<dbReference type="InterPro" id="IPR050425">
    <property type="entry name" value="NAD(P)_dehydrat-like"/>
</dbReference>
<name>A0AA39JGF0_9AGAR</name>
<comment type="caution">
    <text evidence="4">The sequence shown here is derived from an EMBL/GenBank/DDBJ whole genome shotgun (WGS) entry which is preliminary data.</text>
</comment>
<proteinExistence type="inferred from homology"/>
<gene>
    <name evidence="4" type="ORF">EV421DRAFT_1808467</name>
</gene>
<dbReference type="SUPFAM" id="SSF51735">
    <property type="entry name" value="NAD(P)-binding Rossmann-fold domains"/>
    <property type="match status" value="1"/>
</dbReference>
<dbReference type="Gene3D" id="3.40.50.720">
    <property type="entry name" value="NAD(P)-binding Rossmann-like Domain"/>
    <property type="match status" value="1"/>
</dbReference>
<keyword evidence="5" id="KW-1185">Reference proteome</keyword>
<organism evidence="4 5">
    <name type="scientific">Armillaria borealis</name>
    <dbReference type="NCBI Taxonomy" id="47425"/>
    <lineage>
        <taxon>Eukaryota</taxon>
        <taxon>Fungi</taxon>
        <taxon>Dikarya</taxon>
        <taxon>Basidiomycota</taxon>
        <taxon>Agaricomycotina</taxon>
        <taxon>Agaricomycetes</taxon>
        <taxon>Agaricomycetidae</taxon>
        <taxon>Agaricales</taxon>
        <taxon>Marasmiineae</taxon>
        <taxon>Physalacriaceae</taxon>
        <taxon>Armillaria</taxon>
    </lineage>
</organism>
<evidence type="ECO:0000259" key="3">
    <source>
        <dbReference type="Pfam" id="PF01370"/>
    </source>
</evidence>
<dbReference type="Pfam" id="PF01370">
    <property type="entry name" value="Epimerase"/>
    <property type="match status" value="1"/>
</dbReference>
<dbReference type="GO" id="GO:0016616">
    <property type="term" value="F:oxidoreductase activity, acting on the CH-OH group of donors, NAD or NADP as acceptor"/>
    <property type="evidence" value="ECO:0007669"/>
    <property type="project" value="TreeGrafter"/>
</dbReference>
<evidence type="ECO:0000256" key="2">
    <source>
        <dbReference type="ARBA" id="ARBA00023445"/>
    </source>
</evidence>
<dbReference type="InterPro" id="IPR001509">
    <property type="entry name" value="Epimerase_deHydtase"/>
</dbReference>
<sequence>MSKPLVLVTGASGFLASYIISLLLAEGYAVRGTARPKKIESLQAAPIADNTDFSLVQIDDIATSDLSGALKDVKFIIHAASPLAGKASPQETLQAAKNGTLNVLASALRAGVSKIVLTSSWGTTLDPSLEKTYQGVVFSEEDWGTVTEEEILNGGHNPLWIYLASKIIAETTAWKFARENPTLDLATINPPFIYGPANAQFPPAMPDSLGSNRMVYSLVSGESGRPLPLQLPSCYCDVRDVARAHVKALTLDPVETPEKKRFLVSGGHFTWKEAVEYLEKSRPDLKSRLPSVTGRSSGLSGKVSSINVTRARDVLHMEEYIGWESTIDDTISSLLFAEKKWVRD</sequence>
<comment type="similarity">
    <text evidence="2">Belongs to the NAD(P)-dependent epimerase/dehydratase family. Dihydroflavonol-4-reductase subfamily.</text>
</comment>
<protein>
    <submittedName>
        <fullName evidence="4">NAD-P-binding protein</fullName>
    </submittedName>
</protein>
<accession>A0AA39JGF0</accession>
<evidence type="ECO:0000313" key="4">
    <source>
        <dbReference type="EMBL" id="KAK0442330.1"/>
    </source>
</evidence>
<dbReference type="EMBL" id="JAUEPT010000026">
    <property type="protein sequence ID" value="KAK0442330.1"/>
    <property type="molecule type" value="Genomic_DNA"/>
</dbReference>
<reference evidence="4" key="1">
    <citation type="submission" date="2023-06" db="EMBL/GenBank/DDBJ databases">
        <authorList>
            <consortium name="Lawrence Berkeley National Laboratory"/>
            <person name="Ahrendt S."/>
            <person name="Sahu N."/>
            <person name="Indic B."/>
            <person name="Wong-Bajracharya J."/>
            <person name="Merenyi Z."/>
            <person name="Ke H.-M."/>
            <person name="Monk M."/>
            <person name="Kocsube S."/>
            <person name="Drula E."/>
            <person name="Lipzen A."/>
            <person name="Balint B."/>
            <person name="Henrissat B."/>
            <person name="Andreopoulos B."/>
            <person name="Martin F.M."/>
            <person name="Harder C.B."/>
            <person name="Rigling D."/>
            <person name="Ford K.L."/>
            <person name="Foster G.D."/>
            <person name="Pangilinan J."/>
            <person name="Papanicolaou A."/>
            <person name="Barry K."/>
            <person name="LaButti K."/>
            <person name="Viragh M."/>
            <person name="Koriabine M."/>
            <person name="Yan M."/>
            <person name="Riley R."/>
            <person name="Champramary S."/>
            <person name="Plett K.L."/>
            <person name="Tsai I.J."/>
            <person name="Slot J."/>
            <person name="Sipos G."/>
            <person name="Plett J."/>
            <person name="Nagy L.G."/>
            <person name="Grigoriev I.V."/>
        </authorList>
    </citation>
    <scope>NUCLEOTIDE SEQUENCE</scope>
    <source>
        <strain evidence="4">FPL87.14</strain>
    </source>
</reference>